<gene>
    <name evidence="2" type="ORF">D3878_07865</name>
</gene>
<accession>A0A3A3GBV6</accession>
<dbReference type="PANTHER" id="PTHR12526">
    <property type="entry name" value="GLYCOSYLTRANSFERASE"/>
    <property type="match status" value="1"/>
</dbReference>
<name>A0A3A3GBV6_9BURK</name>
<dbReference type="NCBIfam" id="TIGR04348">
    <property type="entry name" value="selenoneine biosynthesis selenosugar synthase SenB"/>
    <property type="match status" value="1"/>
</dbReference>
<dbReference type="Proteomes" id="UP000266327">
    <property type="component" value="Unassembled WGS sequence"/>
</dbReference>
<keyword evidence="2" id="KW-0808">Transferase</keyword>
<dbReference type="SUPFAM" id="SSF53756">
    <property type="entry name" value="UDP-Glycosyltransferase/glycogen phosphorylase"/>
    <property type="match status" value="1"/>
</dbReference>
<protein>
    <submittedName>
        <fullName evidence="2">TIGR04348 family glycosyltransferase</fullName>
    </submittedName>
</protein>
<dbReference type="GO" id="GO:0016757">
    <property type="term" value="F:glycosyltransferase activity"/>
    <property type="evidence" value="ECO:0007669"/>
    <property type="project" value="InterPro"/>
</dbReference>
<proteinExistence type="predicted"/>
<evidence type="ECO:0000259" key="1">
    <source>
        <dbReference type="Pfam" id="PF00534"/>
    </source>
</evidence>
<dbReference type="InterPro" id="IPR001296">
    <property type="entry name" value="Glyco_trans_1"/>
</dbReference>
<sequence>MVRTVRMVPFIREATKVKPHIVMISPALANANNGNWQTASRWARMLRHHYAVTIVASGAAPASDAARCPDLVIALHARRSAAALQTLGASCPQTPVMLVLTGTDLYRDIHTDAAARQVLQRADRLVILQQAGLQELAPALRTKAHVIHQSAPMLKAIGADVKNRMRHFDVCMVGHLRIEKDPATFMRAAALLAPPRIRLLHIGGALDAALATQAQATAQAQANYRWLGALPHADTRRRLKHCHLMVIASHMEGGANVIIEALTSGVPVLASDISGNRGMLGDDYAGYFPPGDSAALAQAIERAARDPAFYARLEQQCQVRAPLFAPEREQTALLDLVDNMLHSKDTHRNPSP</sequence>
<evidence type="ECO:0000313" key="2">
    <source>
        <dbReference type="EMBL" id="RJG04289.1"/>
    </source>
</evidence>
<feature type="domain" description="Glycosyl transferase family 1" evidence="1">
    <location>
        <begin position="167"/>
        <end position="316"/>
    </location>
</feature>
<dbReference type="Gene3D" id="3.40.50.2000">
    <property type="entry name" value="Glycogen Phosphorylase B"/>
    <property type="match status" value="1"/>
</dbReference>
<reference evidence="3" key="1">
    <citation type="submission" date="2018-09" db="EMBL/GenBank/DDBJ databases">
        <authorList>
            <person name="Zhu H."/>
        </authorList>
    </citation>
    <scope>NUCLEOTIDE SEQUENCE [LARGE SCALE GENOMIC DNA]</scope>
    <source>
        <strain evidence="3">K1S02-23</strain>
    </source>
</reference>
<dbReference type="Pfam" id="PF00534">
    <property type="entry name" value="Glycos_transf_1"/>
    <property type="match status" value="1"/>
</dbReference>
<dbReference type="CDD" id="cd03801">
    <property type="entry name" value="GT4_PimA-like"/>
    <property type="match status" value="1"/>
</dbReference>
<dbReference type="InterPro" id="IPR027627">
    <property type="entry name" value="Glycosyltransferase_put"/>
</dbReference>
<dbReference type="AlphaFoldDB" id="A0A3A3GBV6"/>
<comment type="caution">
    <text evidence="2">The sequence shown here is derived from an EMBL/GenBank/DDBJ whole genome shotgun (WGS) entry which is preliminary data.</text>
</comment>
<keyword evidence="3" id="KW-1185">Reference proteome</keyword>
<dbReference type="EMBL" id="QYUQ01000002">
    <property type="protein sequence ID" value="RJG04289.1"/>
    <property type="molecule type" value="Genomic_DNA"/>
</dbReference>
<organism evidence="2 3">
    <name type="scientific">Noviherbaspirillum sedimenti</name>
    <dbReference type="NCBI Taxonomy" id="2320865"/>
    <lineage>
        <taxon>Bacteria</taxon>
        <taxon>Pseudomonadati</taxon>
        <taxon>Pseudomonadota</taxon>
        <taxon>Betaproteobacteria</taxon>
        <taxon>Burkholderiales</taxon>
        <taxon>Oxalobacteraceae</taxon>
        <taxon>Noviherbaspirillum</taxon>
    </lineage>
</organism>
<evidence type="ECO:0000313" key="3">
    <source>
        <dbReference type="Proteomes" id="UP000266327"/>
    </source>
</evidence>